<dbReference type="Proteomes" id="UP001212841">
    <property type="component" value="Unassembled WGS sequence"/>
</dbReference>
<gene>
    <name evidence="2" type="ORF">HK097_006679</name>
</gene>
<evidence type="ECO:0000313" key="2">
    <source>
        <dbReference type="EMBL" id="KAJ3025464.1"/>
    </source>
</evidence>
<sequence length="328" mass="36542">MPIDLSKDGERPKVEAADGPDRNDGSVQLVRDTSIDTTSDAGFAQHLWDSYRHTPPPGSIPLIASPARWATYGSGMWKPGGVGLGLGIGSDVKLQNGVEKGDGIFEGSEEWEDVGVERVSHDGGGDEDVDAEVTLKPQRRETLVLWQEMGRENGGGDRESVQTFIRHGSVHEDGDGDGRFDLAPKRGLKRLQADIFGALDSMALSRNDHATTMPFPIPFSYDRNDLQDQNGRSQNQHALTRMPHFPSFTPHNRSFHTTPADTDSERDDDDTPRNGTPRVDGEEDPYGPVIGRLERDVYGRIWECIEGMKAEIRMLRNEVRELKEERRR</sequence>
<feature type="region of interest" description="Disordered" evidence="1">
    <location>
        <begin position="1"/>
        <end position="38"/>
    </location>
</feature>
<feature type="compositionally biased region" description="Basic and acidic residues" evidence="1">
    <location>
        <begin position="1"/>
        <end position="24"/>
    </location>
</feature>
<dbReference type="AlphaFoldDB" id="A0AAD5S177"/>
<feature type="region of interest" description="Disordered" evidence="1">
    <location>
        <begin position="242"/>
        <end position="290"/>
    </location>
</feature>
<proteinExistence type="predicted"/>
<dbReference type="EMBL" id="JADGJD010003132">
    <property type="protein sequence ID" value="KAJ3025464.1"/>
    <property type="molecule type" value="Genomic_DNA"/>
</dbReference>
<reference evidence="2" key="1">
    <citation type="submission" date="2020-05" db="EMBL/GenBank/DDBJ databases">
        <title>Phylogenomic resolution of chytrid fungi.</title>
        <authorList>
            <person name="Stajich J.E."/>
            <person name="Amses K."/>
            <person name="Simmons R."/>
            <person name="Seto K."/>
            <person name="Myers J."/>
            <person name="Bonds A."/>
            <person name="Quandt C.A."/>
            <person name="Barry K."/>
            <person name="Liu P."/>
            <person name="Grigoriev I."/>
            <person name="Longcore J.E."/>
            <person name="James T.Y."/>
        </authorList>
    </citation>
    <scope>NUCLEOTIDE SEQUENCE</scope>
    <source>
        <strain evidence="2">JEL0318</strain>
    </source>
</reference>
<protein>
    <submittedName>
        <fullName evidence="2">Uncharacterized protein</fullName>
    </submittedName>
</protein>
<keyword evidence="3" id="KW-1185">Reference proteome</keyword>
<evidence type="ECO:0000256" key="1">
    <source>
        <dbReference type="SAM" id="MobiDB-lite"/>
    </source>
</evidence>
<comment type="caution">
    <text evidence="2">The sequence shown here is derived from an EMBL/GenBank/DDBJ whole genome shotgun (WGS) entry which is preliminary data.</text>
</comment>
<evidence type="ECO:0000313" key="3">
    <source>
        <dbReference type="Proteomes" id="UP001212841"/>
    </source>
</evidence>
<feature type="compositionally biased region" description="Polar residues" evidence="1">
    <location>
        <begin position="249"/>
        <end position="260"/>
    </location>
</feature>
<feature type="non-terminal residue" evidence="2">
    <location>
        <position position="328"/>
    </location>
</feature>
<accession>A0AAD5S177</accession>
<organism evidence="2 3">
    <name type="scientific">Rhizophlyctis rosea</name>
    <dbReference type="NCBI Taxonomy" id="64517"/>
    <lineage>
        <taxon>Eukaryota</taxon>
        <taxon>Fungi</taxon>
        <taxon>Fungi incertae sedis</taxon>
        <taxon>Chytridiomycota</taxon>
        <taxon>Chytridiomycota incertae sedis</taxon>
        <taxon>Chytridiomycetes</taxon>
        <taxon>Rhizophlyctidales</taxon>
        <taxon>Rhizophlyctidaceae</taxon>
        <taxon>Rhizophlyctis</taxon>
    </lineage>
</organism>
<name>A0AAD5S177_9FUNG</name>